<keyword evidence="10" id="KW-1185">Reference proteome</keyword>
<evidence type="ECO:0000256" key="7">
    <source>
        <dbReference type="ARBA" id="ARBA00023150"/>
    </source>
</evidence>
<gene>
    <name evidence="9" type="primary">mobA</name>
    <name evidence="9" type="ORF">GCM10007878_19400</name>
</gene>
<protein>
    <submittedName>
        <fullName evidence="9">Molybdenum cofactor guanylyltransferase</fullName>
    </submittedName>
</protein>
<keyword evidence="7" id="KW-0501">Molybdenum cofactor biosynthesis</keyword>
<dbReference type="NCBIfam" id="TIGR02665">
    <property type="entry name" value="molyb_mobA"/>
    <property type="match status" value="1"/>
</dbReference>
<evidence type="ECO:0000313" key="10">
    <source>
        <dbReference type="Proteomes" id="UP001156682"/>
    </source>
</evidence>
<evidence type="ECO:0000256" key="2">
    <source>
        <dbReference type="ARBA" id="ARBA00022679"/>
    </source>
</evidence>
<evidence type="ECO:0000256" key="5">
    <source>
        <dbReference type="ARBA" id="ARBA00022842"/>
    </source>
</evidence>
<evidence type="ECO:0000313" key="9">
    <source>
        <dbReference type="EMBL" id="GLR64502.1"/>
    </source>
</evidence>
<keyword evidence="5" id="KW-0460">Magnesium</keyword>
<feature type="domain" description="MobA-like NTP transferase" evidence="8">
    <location>
        <begin position="1"/>
        <end position="146"/>
    </location>
</feature>
<evidence type="ECO:0000256" key="4">
    <source>
        <dbReference type="ARBA" id="ARBA00022741"/>
    </source>
</evidence>
<proteinExistence type="predicted"/>
<comment type="caution">
    <text evidence="9">The sequence shown here is derived from an EMBL/GenBank/DDBJ whole genome shotgun (WGS) entry which is preliminary data.</text>
</comment>
<evidence type="ECO:0000256" key="1">
    <source>
        <dbReference type="ARBA" id="ARBA00022490"/>
    </source>
</evidence>
<reference evidence="10" key="1">
    <citation type="journal article" date="2019" name="Int. J. Syst. Evol. Microbiol.">
        <title>The Global Catalogue of Microorganisms (GCM) 10K type strain sequencing project: providing services to taxonomists for standard genome sequencing and annotation.</title>
        <authorList>
            <consortium name="The Broad Institute Genomics Platform"/>
            <consortium name="The Broad Institute Genome Sequencing Center for Infectious Disease"/>
            <person name="Wu L."/>
            <person name="Ma J."/>
        </authorList>
    </citation>
    <scope>NUCLEOTIDE SEQUENCE [LARGE SCALE GENOMIC DNA]</scope>
    <source>
        <strain evidence="10">NBRC 100033</strain>
    </source>
</reference>
<dbReference type="Pfam" id="PF12804">
    <property type="entry name" value="NTP_transf_3"/>
    <property type="match status" value="1"/>
</dbReference>
<dbReference type="InterPro" id="IPR013482">
    <property type="entry name" value="Molybde_CF_guanTrfase"/>
</dbReference>
<dbReference type="PANTHER" id="PTHR19136:SF81">
    <property type="entry name" value="MOLYBDENUM COFACTOR GUANYLYLTRANSFERASE"/>
    <property type="match status" value="1"/>
</dbReference>
<sequence length="169" mass="18767">MGGKDKGWVSYQQQPLIQHIINRLAPQVTDLAINANRNLDDYAALGFPVVTDIKTGFHGPLMGMLSGLQASTQEWTLFVPCDGPFLPEDLALRLYLAATEQNYDIAVASDGDNLQPVVALLRTSLAQQLEQAIAKGELKPRRWYAEIGSCKVVFNSQSLRNFNKLDEMF</sequence>
<dbReference type="SUPFAM" id="SSF53448">
    <property type="entry name" value="Nucleotide-diphospho-sugar transferases"/>
    <property type="match status" value="1"/>
</dbReference>
<name>A0ABQ5ZYR4_9GAMM</name>
<dbReference type="InterPro" id="IPR029044">
    <property type="entry name" value="Nucleotide-diphossugar_trans"/>
</dbReference>
<evidence type="ECO:0000256" key="3">
    <source>
        <dbReference type="ARBA" id="ARBA00022723"/>
    </source>
</evidence>
<dbReference type="EMBL" id="BSOR01000033">
    <property type="protein sequence ID" value="GLR64502.1"/>
    <property type="molecule type" value="Genomic_DNA"/>
</dbReference>
<dbReference type="GO" id="GO:0016779">
    <property type="term" value="F:nucleotidyltransferase activity"/>
    <property type="evidence" value="ECO:0007669"/>
    <property type="project" value="UniProtKB-KW"/>
</dbReference>
<keyword evidence="3" id="KW-0479">Metal-binding</keyword>
<keyword evidence="4" id="KW-0547">Nucleotide-binding</keyword>
<dbReference type="InterPro" id="IPR025877">
    <property type="entry name" value="MobA-like_NTP_Trfase"/>
</dbReference>
<accession>A0ABQ5ZYR4</accession>
<dbReference type="CDD" id="cd02503">
    <property type="entry name" value="MobA"/>
    <property type="match status" value="1"/>
</dbReference>
<keyword evidence="9" id="KW-0548">Nucleotidyltransferase</keyword>
<dbReference type="Proteomes" id="UP001156682">
    <property type="component" value="Unassembled WGS sequence"/>
</dbReference>
<keyword evidence="2" id="KW-0808">Transferase</keyword>
<keyword evidence="6" id="KW-0342">GTP-binding</keyword>
<dbReference type="Gene3D" id="3.90.550.10">
    <property type="entry name" value="Spore Coat Polysaccharide Biosynthesis Protein SpsA, Chain A"/>
    <property type="match status" value="1"/>
</dbReference>
<organism evidence="9 10">
    <name type="scientific">Marinospirillum insulare</name>
    <dbReference type="NCBI Taxonomy" id="217169"/>
    <lineage>
        <taxon>Bacteria</taxon>
        <taxon>Pseudomonadati</taxon>
        <taxon>Pseudomonadota</taxon>
        <taxon>Gammaproteobacteria</taxon>
        <taxon>Oceanospirillales</taxon>
        <taxon>Oceanospirillaceae</taxon>
        <taxon>Marinospirillum</taxon>
    </lineage>
</organism>
<evidence type="ECO:0000259" key="8">
    <source>
        <dbReference type="Pfam" id="PF12804"/>
    </source>
</evidence>
<keyword evidence="1" id="KW-0963">Cytoplasm</keyword>
<evidence type="ECO:0000256" key="6">
    <source>
        <dbReference type="ARBA" id="ARBA00023134"/>
    </source>
</evidence>
<dbReference type="PANTHER" id="PTHR19136">
    <property type="entry name" value="MOLYBDENUM COFACTOR GUANYLYLTRANSFERASE"/>
    <property type="match status" value="1"/>
</dbReference>